<proteinExistence type="predicted"/>
<dbReference type="EMBL" id="CP018477">
    <property type="protein sequence ID" value="ASV76848.1"/>
    <property type="molecule type" value="Genomic_DNA"/>
</dbReference>
<accession>A0A286RLL1</accession>
<dbReference type="AlphaFoldDB" id="A0A286RLL1"/>
<organism evidence="1 2">
    <name type="scientific">Thermogutta terrifontis</name>
    <dbReference type="NCBI Taxonomy" id="1331910"/>
    <lineage>
        <taxon>Bacteria</taxon>
        <taxon>Pseudomonadati</taxon>
        <taxon>Planctomycetota</taxon>
        <taxon>Planctomycetia</taxon>
        <taxon>Pirellulales</taxon>
        <taxon>Thermoguttaceae</taxon>
        <taxon>Thermogutta</taxon>
    </lineage>
</organism>
<sequence>MEALPPEYGIVAYLDGVDGFVVGKEEEIISTFLDFRL</sequence>
<name>A0A286RLL1_9BACT</name>
<dbReference type="Proteomes" id="UP000215086">
    <property type="component" value="Chromosome"/>
</dbReference>
<dbReference type="KEGG" id="ttf:THTE_4247"/>
<evidence type="ECO:0000313" key="2">
    <source>
        <dbReference type="Proteomes" id="UP000215086"/>
    </source>
</evidence>
<keyword evidence="2" id="KW-1185">Reference proteome</keyword>
<reference evidence="1 2" key="1">
    <citation type="journal article" name="Front. Microbiol.">
        <title>Sugar Metabolism of the First Thermophilic Planctomycete Thermogutta terrifontis: Comparative Genomic and Transcriptomic Approaches.</title>
        <authorList>
            <person name="Elcheninov A.G."/>
            <person name="Menzel P."/>
            <person name="Gudbergsdottir S.R."/>
            <person name="Slesarev A.I."/>
            <person name="Kadnikov V.V."/>
            <person name="Krogh A."/>
            <person name="Bonch-Osmolovskaya E.A."/>
            <person name="Peng X."/>
            <person name="Kublanov I.V."/>
        </authorList>
    </citation>
    <scope>NUCLEOTIDE SEQUENCE [LARGE SCALE GENOMIC DNA]</scope>
    <source>
        <strain evidence="1 2">R1</strain>
    </source>
</reference>
<protein>
    <submittedName>
        <fullName evidence="1">Uncharacterized protein</fullName>
    </submittedName>
</protein>
<evidence type="ECO:0000313" key="1">
    <source>
        <dbReference type="EMBL" id="ASV76848.1"/>
    </source>
</evidence>
<gene>
    <name evidence="1" type="ORF">THTE_4247</name>
</gene>